<protein>
    <submittedName>
        <fullName evidence="2">Uncharacterized protein</fullName>
    </submittedName>
</protein>
<keyword evidence="1" id="KW-1133">Transmembrane helix</keyword>
<feature type="transmembrane region" description="Helical" evidence="1">
    <location>
        <begin position="12"/>
        <end position="30"/>
    </location>
</feature>
<proteinExistence type="predicted"/>
<keyword evidence="1" id="KW-0812">Transmembrane</keyword>
<gene>
    <name evidence="2" type="ORF">H8704_04710</name>
</gene>
<evidence type="ECO:0000256" key="1">
    <source>
        <dbReference type="SAM" id="Phobius"/>
    </source>
</evidence>
<name>A0ABR7N1S0_9FIRM</name>
<organism evidence="2 3">
    <name type="scientific">Jutongia huaianensis</name>
    <dbReference type="NCBI Taxonomy" id="2763668"/>
    <lineage>
        <taxon>Bacteria</taxon>
        <taxon>Bacillati</taxon>
        <taxon>Bacillota</taxon>
        <taxon>Clostridia</taxon>
        <taxon>Lachnospirales</taxon>
        <taxon>Lachnospiraceae</taxon>
        <taxon>Jutongia</taxon>
    </lineage>
</organism>
<evidence type="ECO:0000313" key="3">
    <source>
        <dbReference type="Proteomes" id="UP000606193"/>
    </source>
</evidence>
<evidence type="ECO:0000313" key="2">
    <source>
        <dbReference type="EMBL" id="MBC8561938.1"/>
    </source>
</evidence>
<sequence>MKEKFFEQVIRLRIPIIVLFIIVALAGAVGRQEVSVNYDMNDYLPPESLSTVSLDKMHEEFTGDKGVGEVTWLDDQNPMDMPLSMLDTETVEEYYKDKTALYTITIKEEDINDTVPRISVFLVLPGMLYVTDRQKNKI</sequence>
<accession>A0ABR7N1S0</accession>
<keyword evidence="3" id="KW-1185">Reference proteome</keyword>
<dbReference type="RefSeq" id="WP_249297521.1">
    <property type="nucleotide sequence ID" value="NZ_JACRSX010000003.1"/>
</dbReference>
<comment type="caution">
    <text evidence="2">The sequence shown here is derived from an EMBL/GenBank/DDBJ whole genome shotgun (WGS) entry which is preliminary data.</text>
</comment>
<keyword evidence="1" id="KW-0472">Membrane</keyword>
<reference evidence="2 3" key="1">
    <citation type="submission" date="2020-08" db="EMBL/GenBank/DDBJ databases">
        <title>Genome public.</title>
        <authorList>
            <person name="Liu C."/>
            <person name="Sun Q."/>
        </authorList>
    </citation>
    <scope>NUCLEOTIDE SEQUENCE [LARGE SCALE GENOMIC DNA]</scope>
    <source>
        <strain evidence="2 3">NSJ-37</strain>
    </source>
</reference>
<dbReference type="Proteomes" id="UP000606193">
    <property type="component" value="Unassembled WGS sequence"/>
</dbReference>
<dbReference type="EMBL" id="JACRSX010000003">
    <property type="protein sequence ID" value="MBC8561938.1"/>
    <property type="molecule type" value="Genomic_DNA"/>
</dbReference>